<dbReference type="Pfam" id="PF09249">
    <property type="entry name" value="tRNA_NucTransf2"/>
    <property type="match status" value="1"/>
</dbReference>
<evidence type="ECO:0000256" key="9">
    <source>
        <dbReference type="ARBA" id="ARBA00022884"/>
    </source>
</evidence>
<dbReference type="GO" id="GO:0042245">
    <property type="term" value="P:RNA repair"/>
    <property type="evidence" value="ECO:0007669"/>
    <property type="project" value="UniProtKB-KW"/>
</dbReference>
<dbReference type="InterPro" id="IPR043519">
    <property type="entry name" value="NT_sf"/>
</dbReference>
<dbReference type="InterPro" id="IPR015329">
    <property type="entry name" value="tRNA_NucTransf2"/>
</dbReference>
<feature type="binding site" evidence="10">
    <location>
        <position position="153"/>
    </location>
    <ligand>
        <name>ATP</name>
        <dbReference type="ChEBI" id="CHEBI:30616"/>
    </ligand>
</feature>
<dbReference type="Gene3D" id="3.30.70.1550">
    <property type="entry name" value="Archaeal tRNA CCA-adding enzyme catalytic domain"/>
    <property type="match status" value="1"/>
</dbReference>
<feature type="binding site" evidence="10">
    <location>
        <position position="64"/>
    </location>
    <ligand>
        <name>ATP</name>
        <dbReference type="ChEBI" id="CHEBI:30616"/>
    </ligand>
</feature>
<dbReference type="EC" id="2.7.7.72" evidence="10"/>
<dbReference type="CDD" id="cd05400">
    <property type="entry name" value="NT_2-5OAS_ClassI-CCAase"/>
    <property type="match status" value="1"/>
</dbReference>
<keyword evidence="8 10" id="KW-0460">Magnesium</keyword>
<dbReference type="InterPro" id="IPR048833">
    <property type="entry name" value="CAA_C"/>
</dbReference>
<dbReference type="InterPro" id="IPR006116">
    <property type="entry name" value="NT_2-5OAS_ClassI-CCAase"/>
</dbReference>
<dbReference type="GO" id="GO:0001680">
    <property type="term" value="P:tRNA 3'-terminal CCA addition"/>
    <property type="evidence" value="ECO:0007669"/>
    <property type="project" value="UniProtKB-UniRule"/>
</dbReference>
<dbReference type="Pfam" id="PF01909">
    <property type="entry name" value="NTP_transf_2"/>
    <property type="match status" value="1"/>
</dbReference>
<comment type="catalytic activity">
    <reaction evidence="10">
        <text>a tRNA with a 3' CCA end + 2 CTP + ATP = a tRNA with a 3' CCACCA end + 3 diphosphate</text>
        <dbReference type="Rhea" id="RHEA:76235"/>
        <dbReference type="Rhea" id="RHEA-COMP:10468"/>
        <dbReference type="Rhea" id="RHEA-COMP:18655"/>
        <dbReference type="ChEBI" id="CHEBI:30616"/>
        <dbReference type="ChEBI" id="CHEBI:33019"/>
        <dbReference type="ChEBI" id="CHEBI:37563"/>
        <dbReference type="ChEBI" id="CHEBI:83071"/>
        <dbReference type="ChEBI" id="CHEBI:195187"/>
    </reaction>
</comment>
<dbReference type="HAMAP" id="MF_01264">
    <property type="entry name" value="CCA_arch"/>
    <property type="match status" value="1"/>
</dbReference>
<dbReference type="GO" id="GO:0004810">
    <property type="term" value="F:CCA tRNA nucleotidyltransferase activity"/>
    <property type="evidence" value="ECO:0007669"/>
    <property type="project" value="UniProtKB-UniRule"/>
</dbReference>
<dbReference type="GO" id="GO:0000287">
    <property type="term" value="F:magnesium ion binding"/>
    <property type="evidence" value="ECO:0007669"/>
    <property type="project" value="UniProtKB-UniRule"/>
</dbReference>
<feature type="binding site" evidence="10">
    <location>
        <position position="64"/>
    </location>
    <ligand>
        <name>CTP</name>
        <dbReference type="ChEBI" id="CHEBI:37563"/>
    </ligand>
</feature>
<dbReference type="InterPro" id="IPR011068">
    <property type="entry name" value="NuclTrfase_I-like_C"/>
</dbReference>
<evidence type="ECO:0000256" key="3">
    <source>
        <dbReference type="ARBA" id="ARBA00022695"/>
    </source>
</evidence>
<keyword evidence="6 10" id="KW-0692">RNA repair</keyword>
<dbReference type="SUPFAM" id="SSF81301">
    <property type="entry name" value="Nucleotidyltransferase"/>
    <property type="match status" value="1"/>
</dbReference>
<comment type="caution">
    <text evidence="14">The sequence shown here is derived from an EMBL/GenBank/DDBJ whole genome shotgun (WGS) entry which is preliminary data.</text>
</comment>
<feature type="binding site" evidence="10">
    <location>
        <position position="173"/>
    </location>
    <ligand>
        <name>ATP</name>
        <dbReference type="ChEBI" id="CHEBI:30616"/>
    </ligand>
</feature>
<evidence type="ECO:0000256" key="7">
    <source>
        <dbReference type="ARBA" id="ARBA00022840"/>
    </source>
</evidence>
<protein>
    <recommendedName>
        <fullName evidence="10">CCA-adding enzyme</fullName>
        <ecNumber evidence="10">2.7.7.72</ecNumber>
    </recommendedName>
    <alternativeName>
        <fullName evidence="10">CCA tRNA nucleotidyltransferase</fullName>
    </alternativeName>
    <alternativeName>
        <fullName evidence="10">tRNA CCA-pyrophosphorylase</fullName>
    </alternativeName>
    <alternativeName>
        <fullName evidence="10">tRNA adenylyl-/cytidylyl- transferase</fullName>
    </alternativeName>
    <alternativeName>
        <fullName evidence="10">tRNA nucleotidyltransferase</fullName>
    </alternativeName>
    <alternativeName>
        <fullName evidence="10">tRNA-NT</fullName>
    </alternativeName>
</protein>
<keyword evidence="5 10" id="KW-0547">Nucleotide-binding</keyword>
<feature type="binding site" evidence="10">
    <location>
        <position position="182"/>
    </location>
    <ligand>
        <name>CTP</name>
        <dbReference type="ChEBI" id="CHEBI:37563"/>
    </ligand>
</feature>
<feature type="binding site" evidence="10">
    <location>
        <position position="182"/>
    </location>
    <ligand>
        <name>ATP</name>
        <dbReference type="ChEBI" id="CHEBI:30616"/>
    </ligand>
</feature>
<feature type="binding site" evidence="10">
    <location>
        <position position="67"/>
    </location>
    <ligand>
        <name>CTP</name>
        <dbReference type="ChEBI" id="CHEBI:37563"/>
    </ligand>
</feature>
<organism evidence="14">
    <name type="scientific">Caldiarchaeum subterraneum</name>
    <dbReference type="NCBI Taxonomy" id="311458"/>
    <lineage>
        <taxon>Archaea</taxon>
        <taxon>Nitrososphaerota</taxon>
        <taxon>Candidatus Caldarchaeales</taxon>
        <taxon>Candidatus Caldarchaeaceae</taxon>
        <taxon>Candidatus Caldarchaeum</taxon>
    </lineage>
</organism>
<feature type="binding site" evidence="10">
    <location>
        <position position="76"/>
    </location>
    <ligand>
        <name>Mg(2+)</name>
        <dbReference type="ChEBI" id="CHEBI:18420"/>
    </ligand>
</feature>
<comment type="cofactor">
    <cofactor evidence="10">
        <name>Mg(2+)</name>
        <dbReference type="ChEBI" id="CHEBI:18420"/>
    </cofactor>
</comment>
<dbReference type="GO" id="GO:0005524">
    <property type="term" value="F:ATP binding"/>
    <property type="evidence" value="ECO:0007669"/>
    <property type="project" value="UniProtKB-UniRule"/>
</dbReference>
<dbReference type="Gene3D" id="3.30.460.10">
    <property type="entry name" value="Beta Polymerase, domain 2"/>
    <property type="match status" value="1"/>
</dbReference>
<evidence type="ECO:0000259" key="12">
    <source>
        <dbReference type="Pfam" id="PF09249"/>
    </source>
</evidence>
<feature type="binding site" evidence="10">
    <location>
        <position position="78"/>
    </location>
    <ligand>
        <name>Mg(2+)</name>
        <dbReference type="ChEBI" id="CHEBI:18420"/>
    </ligand>
</feature>
<feature type="binding site" evidence="10">
    <location>
        <position position="173"/>
    </location>
    <ligand>
        <name>CTP</name>
        <dbReference type="ChEBI" id="CHEBI:37563"/>
    </ligand>
</feature>
<dbReference type="Gene3D" id="1.10.1410.30">
    <property type="entry name" value="CCA tRNA nucleotidyltransferase, domain 2"/>
    <property type="match status" value="1"/>
</dbReference>
<dbReference type="AlphaFoldDB" id="A0A7C5Q7C8"/>
<sequence>MVGADLLGYNGAKALTYVEELLESVAQRLRPSPETLEKAKLYAEKLVKSVEELFGPGTASVEGSFARGTMVRSREEVDIFIHFKPETPVERAAEDVLKRGTELVKNLGGTVRLRYASHPYVEGFLEGLRVNLVPCYDTEYGKWITPVDRTPYHTRYVKSVLDERMADEVRLLKAFLMNDGLYGAEIRNKGFSGYVCELLIIRFGSFLQLVRQASGWKPPVVLDGEKPMSPASAITLLDPVDKTRNAAAAVSLTTLSKLIMKSKLFLKEPSDSYFLSRTSFKPSVEGRCFLAVVLDVPERPPDVLWGELTKTLEGLAKALSGYGFKPLRTDRWFEDGKGLLIFELESLSLPQVYLHTGPPVWSMNAVEFIDEQARKQDLAAYPWVEGERLCSLRRRRFTNAADFVKHLIDGDLASFSKNLRPFLKKSKIYTNLDEVYSAMSEEGRIFLDDFVRTCPNFIAQYHSLG</sequence>
<dbReference type="PIRSF" id="PIRSF005335">
    <property type="entry name" value="CCA_arch"/>
    <property type="match status" value="1"/>
</dbReference>
<keyword evidence="2 10" id="KW-0819">tRNA processing</keyword>
<proteinExistence type="inferred from homology"/>
<dbReference type="SUPFAM" id="SSF81631">
    <property type="entry name" value="PAP/OAS1 substrate-binding domain"/>
    <property type="match status" value="1"/>
</dbReference>
<gene>
    <name evidence="10 14" type="primary">cca</name>
    <name evidence="14" type="ORF">ENM11_02265</name>
</gene>
<evidence type="ECO:0000256" key="1">
    <source>
        <dbReference type="ARBA" id="ARBA00022679"/>
    </source>
</evidence>
<dbReference type="NCBIfam" id="TIGR03671">
    <property type="entry name" value="cca_archaeal"/>
    <property type="match status" value="1"/>
</dbReference>
<comment type="caution">
    <text evidence="10">Lacks conserved residue(s) required for the propagation of feature annotation.</text>
</comment>
<dbReference type="Gene3D" id="3.30.70.590">
    <property type="entry name" value="Poly(A) polymerase predicted RNA binding domain"/>
    <property type="match status" value="1"/>
</dbReference>
<feature type="domain" description="tRNA nucleotidyltransferase substrate binding" evidence="12">
    <location>
        <begin position="167"/>
        <end position="274"/>
    </location>
</feature>
<evidence type="ECO:0000256" key="10">
    <source>
        <dbReference type="HAMAP-Rule" id="MF_01264"/>
    </source>
</evidence>
<dbReference type="InterPro" id="IPR002934">
    <property type="entry name" value="Polymerase_NTP_transf_dom"/>
</dbReference>
<dbReference type="PANTHER" id="PTHR39643">
    <property type="entry name" value="CCA-ADDING ENZYME"/>
    <property type="match status" value="1"/>
</dbReference>
<keyword evidence="1 10" id="KW-0808">Transferase</keyword>
<dbReference type="InterPro" id="IPR008229">
    <property type="entry name" value="CCA-adding_arc"/>
</dbReference>
<evidence type="ECO:0000256" key="2">
    <source>
        <dbReference type="ARBA" id="ARBA00022694"/>
    </source>
</evidence>
<evidence type="ECO:0000256" key="8">
    <source>
        <dbReference type="ARBA" id="ARBA00022842"/>
    </source>
</evidence>
<keyword evidence="9 10" id="KW-0694">RNA-binding</keyword>
<evidence type="ECO:0000313" key="14">
    <source>
        <dbReference type="EMBL" id="HHK67966.1"/>
    </source>
</evidence>
<accession>A0A7C5Q7C8</accession>
<dbReference type="GO" id="GO:0000049">
    <property type="term" value="F:tRNA binding"/>
    <property type="evidence" value="ECO:0007669"/>
    <property type="project" value="UniProtKB-UniRule"/>
</dbReference>
<keyword evidence="7 10" id="KW-0067">ATP-binding</keyword>
<comment type="similarity">
    <text evidence="10">Belongs to the tRNA nucleotidyltransferase/poly(A) polymerase family. Archaeal CCA-adding enzyme subfamily.</text>
</comment>
<feature type="binding site" evidence="10">
    <location>
        <position position="67"/>
    </location>
    <ligand>
        <name>ATP</name>
        <dbReference type="ChEBI" id="CHEBI:30616"/>
    </ligand>
</feature>
<evidence type="ECO:0000259" key="11">
    <source>
        <dbReference type="Pfam" id="PF01909"/>
    </source>
</evidence>
<name>A0A7C5Q7C8_CALS0</name>
<comment type="catalytic activity">
    <reaction evidence="10">
        <text>a tRNA precursor + 2 CTP + ATP = a tRNA with a 3' CCA end + 3 diphosphate</text>
        <dbReference type="Rhea" id="RHEA:14433"/>
        <dbReference type="Rhea" id="RHEA-COMP:10465"/>
        <dbReference type="Rhea" id="RHEA-COMP:10468"/>
        <dbReference type="ChEBI" id="CHEBI:30616"/>
        <dbReference type="ChEBI" id="CHEBI:33019"/>
        <dbReference type="ChEBI" id="CHEBI:37563"/>
        <dbReference type="ChEBI" id="CHEBI:74896"/>
        <dbReference type="ChEBI" id="CHEBI:83071"/>
        <dbReference type="EC" id="2.7.7.72"/>
    </reaction>
</comment>
<evidence type="ECO:0000256" key="6">
    <source>
        <dbReference type="ARBA" id="ARBA00022800"/>
    </source>
</evidence>
<feature type="binding site" evidence="10">
    <location>
        <position position="153"/>
    </location>
    <ligand>
        <name>CTP</name>
        <dbReference type="ChEBI" id="CHEBI:37563"/>
    </ligand>
</feature>
<evidence type="ECO:0000259" key="13">
    <source>
        <dbReference type="Pfam" id="PF21133"/>
    </source>
</evidence>
<keyword evidence="4 10" id="KW-0479">Metal-binding</keyword>
<dbReference type="PANTHER" id="PTHR39643:SF1">
    <property type="entry name" value="CCA-ADDING ENZYME"/>
    <property type="match status" value="1"/>
</dbReference>
<dbReference type="EMBL" id="DRWN01000019">
    <property type="protein sequence ID" value="HHK67966.1"/>
    <property type="molecule type" value="Genomic_DNA"/>
</dbReference>
<comment type="subunit">
    <text evidence="10">Homodimer.</text>
</comment>
<comment type="function">
    <text evidence="10">Catalyzes the addition and repair of the essential 3'-terminal CCA sequence in tRNAs without using a nucleic acid template. Adds these three nucleotides in the order of C, C, and A to the tRNA nucleotide-73, using CTP and ATP as substrates and producing inorganic pyrophosphate. tRNA 3'-terminal CCA addition is required both for tRNA processing and repair. Also involved in tRNA surveillance by mediating tandem CCA addition to generate a CCACCA at the 3' terminus of unstable tRNAs. While stable tRNAs receive only 3'-terminal CCA, unstable tRNAs are marked with CCACCA and rapidly degraded.</text>
</comment>
<feature type="domain" description="CCA-adding enzyme C-terminal" evidence="13">
    <location>
        <begin position="286"/>
        <end position="426"/>
    </location>
</feature>
<feature type="domain" description="Polymerase nucleotidyl transferase" evidence="11">
    <location>
        <begin position="44"/>
        <end position="139"/>
    </location>
</feature>
<evidence type="ECO:0000256" key="4">
    <source>
        <dbReference type="ARBA" id="ARBA00022723"/>
    </source>
</evidence>
<keyword evidence="3 10" id="KW-0548">Nucleotidyltransferase</keyword>
<evidence type="ECO:0000256" key="5">
    <source>
        <dbReference type="ARBA" id="ARBA00022741"/>
    </source>
</evidence>
<comment type="miscellaneous">
    <text evidence="10">A single active site specifically recognizes both ATP and CTP and is responsible for their addition.</text>
</comment>
<dbReference type="Pfam" id="PF21133">
    <property type="entry name" value="CAA_C"/>
    <property type="match status" value="1"/>
</dbReference>
<dbReference type="SUPFAM" id="SSF55003">
    <property type="entry name" value="PAP/Archaeal CCA-adding enzyme, C-terminal domain"/>
    <property type="match status" value="1"/>
</dbReference>
<reference evidence="14" key="1">
    <citation type="journal article" date="2020" name="mSystems">
        <title>Genome- and Community-Level Interaction Insights into Carbon Utilization and Element Cycling Functions of Hydrothermarchaeota in Hydrothermal Sediment.</title>
        <authorList>
            <person name="Zhou Z."/>
            <person name="Liu Y."/>
            <person name="Xu W."/>
            <person name="Pan J."/>
            <person name="Luo Z.H."/>
            <person name="Li M."/>
        </authorList>
    </citation>
    <scope>NUCLEOTIDE SEQUENCE [LARGE SCALE GENOMIC DNA]</scope>
    <source>
        <strain evidence="14">SpSt-1056</strain>
    </source>
</reference>
<dbReference type="InterPro" id="IPR042090">
    <property type="entry name" value="CCA_tRNA_nucleotrans_2"/>
</dbReference>